<keyword evidence="3" id="KW-1185">Reference proteome</keyword>
<protein>
    <submittedName>
        <fullName evidence="2">Uncharacterized protein</fullName>
    </submittedName>
</protein>
<reference evidence="2" key="1">
    <citation type="submission" date="2023-08" db="EMBL/GenBank/DDBJ databases">
        <title>A de novo genome assembly of Solanum verrucosum Schlechtendal, a Mexican diploid species geographically isolated from the other diploid A-genome species in potato relatives.</title>
        <authorList>
            <person name="Hosaka K."/>
        </authorList>
    </citation>
    <scope>NUCLEOTIDE SEQUENCE</scope>
    <source>
        <tissue evidence="2">Young leaves</tissue>
    </source>
</reference>
<feature type="region of interest" description="Disordered" evidence="1">
    <location>
        <begin position="63"/>
        <end position="102"/>
    </location>
</feature>
<gene>
    <name evidence="2" type="ORF">MTR67_006380</name>
</gene>
<accession>A0AAF0Q029</accession>
<evidence type="ECO:0000256" key="1">
    <source>
        <dbReference type="SAM" id="MobiDB-lite"/>
    </source>
</evidence>
<evidence type="ECO:0000313" key="3">
    <source>
        <dbReference type="Proteomes" id="UP001234989"/>
    </source>
</evidence>
<dbReference type="EMBL" id="CP133612">
    <property type="protein sequence ID" value="WMV12995.1"/>
    <property type="molecule type" value="Genomic_DNA"/>
</dbReference>
<sequence length="102" mass="11566">MFFLQQDLLSIANVAEQHKVKDFLSASSKLTWMMLWMILYVHFKTEICLNVEEIHKLALTQSNSESVNSFSDNDDGDKDGSRHGHEEVGPSSEDMGGIWTMS</sequence>
<name>A0AAF0Q029_SOLVR</name>
<dbReference type="Proteomes" id="UP001234989">
    <property type="component" value="Chromosome 1"/>
</dbReference>
<evidence type="ECO:0000313" key="2">
    <source>
        <dbReference type="EMBL" id="WMV12995.1"/>
    </source>
</evidence>
<dbReference type="AlphaFoldDB" id="A0AAF0Q029"/>
<feature type="compositionally biased region" description="Basic and acidic residues" evidence="1">
    <location>
        <begin position="78"/>
        <end position="88"/>
    </location>
</feature>
<organism evidence="2 3">
    <name type="scientific">Solanum verrucosum</name>
    <dbReference type="NCBI Taxonomy" id="315347"/>
    <lineage>
        <taxon>Eukaryota</taxon>
        <taxon>Viridiplantae</taxon>
        <taxon>Streptophyta</taxon>
        <taxon>Embryophyta</taxon>
        <taxon>Tracheophyta</taxon>
        <taxon>Spermatophyta</taxon>
        <taxon>Magnoliopsida</taxon>
        <taxon>eudicotyledons</taxon>
        <taxon>Gunneridae</taxon>
        <taxon>Pentapetalae</taxon>
        <taxon>asterids</taxon>
        <taxon>lamiids</taxon>
        <taxon>Solanales</taxon>
        <taxon>Solanaceae</taxon>
        <taxon>Solanoideae</taxon>
        <taxon>Solaneae</taxon>
        <taxon>Solanum</taxon>
    </lineage>
</organism>
<proteinExistence type="predicted"/>